<dbReference type="Gene3D" id="3.20.20.20">
    <property type="entry name" value="Dihydropteroate synthase-like"/>
    <property type="match status" value="1"/>
</dbReference>
<dbReference type="InterPro" id="IPR011005">
    <property type="entry name" value="Dihydropteroate_synth-like_sf"/>
</dbReference>
<protein>
    <submittedName>
        <fullName evidence="3">Dihydropteroate synthase-like protein</fullName>
    </submittedName>
</protein>
<sequence length="532" mass="57673">MLKILIVTGQLAKDIVLSQASKASKETGHQVDVLVLPIQVAALTTTSYIAKALSSMSVKERGYDLIMIPGLAIGSADEITNALEVKAVKGPKQAADIYDVLTQADFSKLKPDKPADEVLAADKLEKAKKTLQELEDALIKSGKFYQVGKLRVPLEPPPIRVISELPEAHAWSKEDLLQEALRLISSGADALSIGFEAGNPRPDIVHDVVKFLREHVDVPLAIDSVIPSEIKSGVEAGADIVLSIDLSNLEKVYRQVRDKLCITIPADVSKGFVPSSPEDRVKLLSSIIDRAKELGIEKLMADPILDAAINPGFTKSLSAFYMFRLSRRDVPLFMGVGNVVELLDADSVGMNALLAMAALEVGATMLLTVEKSNKAKGSTLECSLAAKMASIAYVRKIPPKALGIDLLMLKEKKLYEVPIAVNNAEILQADEAPRREHADPQGSLKISVNHKKGVIEAYYIGRLGAKLIEGKTAKAVLDKVLSLGLVSTIGHAAYLGRELEKAEIALKLRRSYLQEENLFQDKVKLLKELSTS</sequence>
<dbReference type="NCBIfam" id="TIGR00284">
    <property type="entry name" value="dihydropteroate synthase-like protein"/>
    <property type="match status" value="1"/>
</dbReference>
<dbReference type="Proteomes" id="UP000272051">
    <property type="component" value="Unassembled WGS sequence"/>
</dbReference>
<dbReference type="EMBL" id="QMQV01000023">
    <property type="protein sequence ID" value="RLE49766.1"/>
    <property type="molecule type" value="Genomic_DNA"/>
</dbReference>
<feature type="domain" description="Pterin-binding" evidence="1">
    <location>
        <begin position="144"/>
        <end position="390"/>
    </location>
</feature>
<comment type="caution">
    <text evidence="3">The sequence shown here is derived from an EMBL/GenBank/DDBJ whole genome shotgun (WGS) entry which is preliminary data.</text>
</comment>
<dbReference type="InterPro" id="IPR005236">
    <property type="entry name" value="Dihydropt_synth"/>
</dbReference>
<accession>A0A497EXI1</accession>
<dbReference type="InterPro" id="IPR000489">
    <property type="entry name" value="Pterin-binding_dom"/>
</dbReference>
<dbReference type="PROSITE" id="PS50972">
    <property type="entry name" value="PTERIN_BINDING"/>
    <property type="match status" value="1"/>
</dbReference>
<organism evidence="3 4">
    <name type="scientific">Thermoproteota archaeon</name>
    <dbReference type="NCBI Taxonomy" id="2056631"/>
    <lineage>
        <taxon>Archaea</taxon>
        <taxon>Thermoproteota</taxon>
    </lineage>
</organism>
<name>A0A497EXI1_9CREN</name>
<dbReference type="InterPro" id="IPR025595">
    <property type="entry name" value="PterinBD-DUF4346"/>
</dbReference>
<evidence type="ECO:0000313" key="4">
    <source>
        <dbReference type="Proteomes" id="UP000272051"/>
    </source>
</evidence>
<evidence type="ECO:0000313" key="3">
    <source>
        <dbReference type="EMBL" id="RLE52104.1"/>
    </source>
</evidence>
<reference evidence="4 5" key="1">
    <citation type="submission" date="2018-06" db="EMBL/GenBank/DDBJ databases">
        <title>Extensive metabolic versatility and redundancy in microbially diverse, dynamic hydrothermal sediments.</title>
        <authorList>
            <person name="Dombrowski N."/>
            <person name="Teske A."/>
            <person name="Baker B.J."/>
        </authorList>
    </citation>
    <scope>NUCLEOTIDE SEQUENCE [LARGE SCALE GENOMIC DNA]</scope>
    <source>
        <strain evidence="3">B34_G17</strain>
        <strain evidence="2">B66_G16</strain>
    </source>
</reference>
<evidence type="ECO:0000259" key="1">
    <source>
        <dbReference type="PROSITE" id="PS50972"/>
    </source>
</evidence>
<dbReference type="SUPFAM" id="SSF51717">
    <property type="entry name" value="Dihydropteroate synthetase-like"/>
    <property type="match status" value="1"/>
</dbReference>
<dbReference type="Proteomes" id="UP000278475">
    <property type="component" value="Unassembled WGS sequence"/>
</dbReference>
<proteinExistence type="predicted"/>
<dbReference type="Pfam" id="PF00809">
    <property type="entry name" value="Pterin_bind"/>
    <property type="match status" value="1"/>
</dbReference>
<dbReference type="EMBL" id="QMQX01000068">
    <property type="protein sequence ID" value="RLE52104.1"/>
    <property type="molecule type" value="Genomic_DNA"/>
</dbReference>
<evidence type="ECO:0000313" key="5">
    <source>
        <dbReference type="Proteomes" id="UP000278475"/>
    </source>
</evidence>
<dbReference type="AlphaFoldDB" id="A0A497EXI1"/>
<dbReference type="Pfam" id="PF14251">
    <property type="entry name" value="PterinBD-DUF4346"/>
    <property type="match status" value="1"/>
</dbReference>
<gene>
    <name evidence="2" type="ORF">DRJ31_03765</name>
    <name evidence="3" type="ORF">DRJ33_04535</name>
</gene>
<evidence type="ECO:0000313" key="2">
    <source>
        <dbReference type="EMBL" id="RLE49766.1"/>
    </source>
</evidence>
<dbReference type="GO" id="GO:0042558">
    <property type="term" value="P:pteridine-containing compound metabolic process"/>
    <property type="evidence" value="ECO:0007669"/>
    <property type="project" value="InterPro"/>
</dbReference>